<evidence type="ECO:0000256" key="10">
    <source>
        <dbReference type="SAM" id="MobiDB-lite"/>
    </source>
</evidence>
<dbReference type="InterPro" id="IPR051045">
    <property type="entry name" value="TonB-dependent_transducer"/>
</dbReference>
<feature type="compositionally biased region" description="Basic and acidic residues" evidence="10">
    <location>
        <begin position="115"/>
        <end position="131"/>
    </location>
</feature>
<evidence type="ECO:0000256" key="3">
    <source>
        <dbReference type="ARBA" id="ARBA00022448"/>
    </source>
</evidence>
<dbReference type="Pfam" id="PF03544">
    <property type="entry name" value="TonB_C"/>
    <property type="match status" value="1"/>
</dbReference>
<comment type="similarity">
    <text evidence="2">Belongs to the TonB family.</text>
</comment>
<evidence type="ECO:0000313" key="14">
    <source>
        <dbReference type="Proteomes" id="UP000515913"/>
    </source>
</evidence>
<dbReference type="EMBL" id="CP060637">
    <property type="protein sequence ID" value="QNM15065.1"/>
    <property type="molecule type" value="Genomic_DNA"/>
</dbReference>
<dbReference type="PROSITE" id="PS52015">
    <property type="entry name" value="TONB_CTD"/>
    <property type="match status" value="1"/>
</dbReference>
<feature type="compositionally biased region" description="Polar residues" evidence="10">
    <location>
        <begin position="132"/>
        <end position="151"/>
    </location>
</feature>
<feature type="transmembrane region" description="Helical" evidence="11">
    <location>
        <begin position="12"/>
        <end position="30"/>
    </location>
</feature>
<keyword evidence="7" id="KW-0653">Protein transport</keyword>
<keyword evidence="3" id="KW-0813">Transport</keyword>
<dbReference type="GO" id="GO:0055085">
    <property type="term" value="P:transmembrane transport"/>
    <property type="evidence" value="ECO:0007669"/>
    <property type="project" value="InterPro"/>
</dbReference>
<feature type="compositionally biased region" description="Polar residues" evidence="10">
    <location>
        <begin position="66"/>
        <end position="75"/>
    </location>
</feature>
<dbReference type="SUPFAM" id="SSF74653">
    <property type="entry name" value="TolA/TonB C-terminal domain"/>
    <property type="match status" value="1"/>
</dbReference>
<organism evidence="13 14">
    <name type="scientific">Fusobacterium hominis</name>
    <dbReference type="NCBI Taxonomy" id="2764326"/>
    <lineage>
        <taxon>Bacteria</taxon>
        <taxon>Fusobacteriati</taxon>
        <taxon>Fusobacteriota</taxon>
        <taxon>Fusobacteriia</taxon>
        <taxon>Fusobacteriales</taxon>
        <taxon>Fusobacteriaceae</taxon>
        <taxon>Fusobacterium</taxon>
    </lineage>
</organism>
<proteinExistence type="inferred from homology"/>
<keyword evidence="14" id="KW-1185">Reference proteome</keyword>
<evidence type="ECO:0000256" key="7">
    <source>
        <dbReference type="ARBA" id="ARBA00022927"/>
    </source>
</evidence>
<dbReference type="GO" id="GO:0098797">
    <property type="term" value="C:plasma membrane protein complex"/>
    <property type="evidence" value="ECO:0007669"/>
    <property type="project" value="TreeGrafter"/>
</dbReference>
<keyword evidence="6 11" id="KW-0812">Transmembrane</keyword>
<evidence type="ECO:0000256" key="6">
    <source>
        <dbReference type="ARBA" id="ARBA00022692"/>
    </source>
</evidence>
<reference evidence="13 14" key="1">
    <citation type="submission" date="2020-08" db="EMBL/GenBank/DDBJ databases">
        <authorList>
            <person name="Liu C."/>
            <person name="Sun Q."/>
        </authorList>
    </citation>
    <scope>NUCLEOTIDE SEQUENCE [LARGE SCALE GENOMIC DNA]</scope>
    <source>
        <strain evidence="13 14">NSJ-57</strain>
    </source>
</reference>
<dbReference type="Proteomes" id="UP000515913">
    <property type="component" value="Chromosome"/>
</dbReference>
<dbReference type="InterPro" id="IPR037682">
    <property type="entry name" value="TonB_C"/>
</dbReference>
<dbReference type="GO" id="GO:0015031">
    <property type="term" value="P:protein transport"/>
    <property type="evidence" value="ECO:0007669"/>
    <property type="project" value="UniProtKB-KW"/>
</dbReference>
<evidence type="ECO:0000259" key="12">
    <source>
        <dbReference type="PROSITE" id="PS52015"/>
    </source>
</evidence>
<evidence type="ECO:0000256" key="8">
    <source>
        <dbReference type="ARBA" id="ARBA00022989"/>
    </source>
</evidence>
<dbReference type="PANTHER" id="PTHR33446">
    <property type="entry name" value="PROTEIN TONB-RELATED"/>
    <property type="match status" value="1"/>
</dbReference>
<name>A0A7G9GW83_9FUSO</name>
<feature type="region of interest" description="Disordered" evidence="10">
    <location>
        <begin position="115"/>
        <end position="151"/>
    </location>
</feature>
<protein>
    <submittedName>
        <fullName evidence="13">Energy transducer TonB</fullName>
    </submittedName>
</protein>
<evidence type="ECO:0000256" key="2">
    <source>
        <dbReference type="ARBA" id="ARBA00006555"/>
    </source>
</evidence>
<evidence type="ECO:0000256" key="4">
    <source>
        <dbReference type="ARBA" id="ARBA00022475"/>
    </source>
</evidence>
<dbReference type="RefSeq" id="WP_187422822.1">
    <property type="nucleotide sequence ID" value="NZ_CP060637.1"/>
</dbReference>
<dbReference type="AlphaFoldDB" id="A0A7G9GW83"/>
<gene>
    <name evidence="13" type="ORF">H9Q81_09135</name>
</gene>
<feature type="domain" description="TonB C-terminal" evidence="12">
    <location>
        <begin position="171"/>
        <end position="264"/>
    </location>
</feature>
<dbReference type="KEGG" id="fho:H9Q81_09135"/>
<feature type="region of interest" description="Disordered" evidence="10">
    <location>
        <begin position="63"/>
        <end position="87"/>
    </location>
</feature>
<comment type="subcellular location">
    <subcellularLocation>
        <location evidence="1">Cell inner membrane</location>
        <topology evidence="1">Single-pass membrane protein</topology>
        <orientation evidence="1">Periplasmic side</orientation>
    </subcellularLocation>
</comment>
<dbReference type="GO" id="GO:0031992">
    <property type="term" value="F:energy transducer activity"/>
    <property type="evidence" value="ECO:0007669"/>
    <property type="project" value="TreeGrafter"/>
</dbReference>
<dbReference type="PANTHER" id="PTHR33446:SF2">
    <property type="entry name" value="PROTEIN TONB"/>
    <property type="match status" value="1"/>
</dbReference>
<evidence type="ECO:0000256" key="5">
    <source>
        <dbReference type="ARBA" id="ARBA00022519"/>
    </source>
</evidence>
<evidence type="ECO:0000256" key="1">
    <source>
        <dbReference type="ARBA" id="ARBA00004383"/>
    </source>
</evidence>
<sequence>MSRKHCYRGEINIFYFFLVALSIHLLLFVVKQYDIKGESNLNLKTTGAPVSVQFKSATLIKPRPSIQESKASETTAPEPKVEPKKEIKKEEFQSKVKDVKKEKVEKKIEKKKVEMPKKEVKKPNKDIKKENSNNVSKATNNATDTDPNSNQDFLSGNFSIGTDGTITAASSEGIEYHIIKQPQPTYPIQAKKIRYNKIVSVKVRFLVDLNGDIKNIEILKSHSKLGFDKAVIDALNEWQFKPIFYNNKNIKMYFTKEFVFENKE</sequence>
<evidence type="ECO:0000313" key="13">
    <source>
        <dbReference type="EMBL" id="QNM15065.1"/>
    </source>
</evidence>
<dbReference type="InterPro" id="IPR006260">
    <property type="entry name" value="TonB/TolA_C"/>
</dbReference>
<keyword evidence="5" id="KW-0997">Cell inner membrane</keyword>
<keyword evidence="9 11" id="KW-0472">Membrane</keyword>
<dbReference type="Gene3D" id="3.30.2420.10">
    <property type="entry name" value="TonB"/>
    <property type="match status" value="1"/>
</dbReference>
<accession>A0A7G9GW83</accession>
<evidence type="ECO:0000256" key="9">
    <source>
        <dbReference type="ARBA" id="ARBA00023136"/>
    </source>
</evidence>
<keyword evidence="4" id="KW-1003">Cell membrane</keyword>
<keyword evidence="8 11" id="KW-1133">Transmembrane helix</keyword>
<dbReference type="NCBIfam" id="TIGR01352">
    <property type="entry name" value="tonB_Cterm"/>
    <property type="match status" value="1"/>
</dbReference>
<evidence type="ECO:0000256" key="11">
    <source>
        <dbReference type="SAM" id="Phobius"/>
    </source>
</evidence>